<protein>
    <recommendedName>
        <fullName evidence="4">DUF4893 domain-containing protein</fullName>
    </recommendedName>
</protein>
<evidence type="ECO:0000256" key="1">
    <source>
        <dbReference type="SAM" id="SignalP"/>
    </source>
</evidence>
<dbReference type="Proteomes" id="UP001262410">
    <property type="component" value="Unassembled WGS sequence"/>
</dbReference>
<keyword evidence="1" id="KW-0732">Signal</keyword>
<comment type="caution">
    <text evidence="2">The sequence shown here is derived from an EMBL/GenBank/DDBJ whole genome shotgun (WGS) entry which is preliminary data.</text>
</comment>
<sequence>MMRHLWLSLVLLVAAAVPAFADGTLASRMTDADKARLAAFDTVRAQAIGEARASDDKAAVAVLDQMLAGTPQPIRGATDLAGTWRCRVAKLGGLLPLTVYDWFRCRITDDSAGLRLDKVSGSQRTSGAFYDDADAGRLVFLGALYYGHEGKPVRYGADAERDQVGYLVRVGRDRLRLEYPSPRFESHFDIMELERPK</sequence>
<proteinExistence type="predicted"/>
<keyword evidence="3" id="KW-1185">Reference proteome</keyword>
<dbReference type="RefSeq" id="WP_309793789.1">
    <property type="nucleotide sequence ID" value="NZ_JAVDPW010000003.1"/>
</dbReference>
<evidence type="ECO:0000313" key="2">
    <source>
        <dbReference type="EMBL" id="MDR6289503.1"/>
    </source>
</evidence>
<dbReference type="Pfam" id="PF16233">
    <property type="entry name" value="DUF4893"/>
    <property type="match status" value="1"/>
</dbReference>
<dbReference type="InterPro" id="IPR032609">
    <property type="entry name" value="DUF4893"/>
</dbReference>
<name>A0ABU1JLL0_9PROT</name>
<feature type="signal peptide" evidence="1">
    <location>
        <begin position="1"/>
        <end position="21"/>
    </location>
</feature>
<feature type="chain" id="PRO_5045842704" description="DUF4893 domain-containing protein" evidence="1">
    <location>
        <begin position="22"/>
        <end position="197"/>
    </location>
</feature>
<reference evidence="2 3" key="1">
    <citation type="submission" date="2023-07" db="EMBL/GenBank/DDBJ databases">
        <title>Sorghum-associated microbial communities from plants grown in Nebraska, USA.</title>
        <authorList>
            <person name="Schachtman D."/>
        </authorList>
    </citation>
    <scope>NUCLEOTIDE SEQUENCE [LARGE SCALE GENOMIC DNA]</scope>
    <source>
        <strain evidence="2 3">584</strain>
    </source>
</reference>
<evidence type="ECO:0008006" key="4">
    <source>
        <dbReference type="Google" id="ProtNLM"/>
    </source>
</evidence>
<accession>A0ABU1JLL0</accession>
<organism evidence="2 3">
    <name type="scientific">Inquilinus ginsengisoli</name>
    <dbReference type="NCBI Taxonomy" id="363840"/>
    <lineage>
        <taxon>Bacteria</taxon>
        <taxon>Pseudomonadati</taxon>
        <taxon>Pseudomonadota</taxon>
        <taxon>Alphaproteobacteria</taxon>
        <taxon>Rhodospirillales</taxon>
        <taxon>Rhodospirillaceae</taxon>
        <taxon>Inquilinus</taxon>
    </lineage>
</organism>
<gene>
    <name evidence="2" type="ORF">E9232_002018</name>
</gene>
<evidence type="ECO:0000313" key="3">
    <source>
        <dbReference type="Proteomes" id="UP001262410"/>
    </source>
</evidence>
<dbReference type="EMBL" id="JAVDPW010000003">
    <property type="protein sequence ID" value="MDR6289503.1"/>
    <property type="molecule type" value="Genomic_DNA"/>
</dbReference>